<protein>
    <submittedName>
        <fullName evidence="1">Uncharacterized protein</fullName>
    </submittedName>
</protein>
<keyword evidence="2" id="KW-1185">Reference proteome</keyword>
<dbReference type="STRING" id="29529.SAMN04488122_2494"/>
<dbReference type="EMBL" id="FOJG01000001">
    <property type="protein sequence ID" value="SEW37312.1"/>
    <property type="molecule type" value="Genomic_DNA"/>
</dbReference>
<reference evidence="2" key="1">
    <citation type="submission" date="2016-10" db="EMBL/GenBank/DDBJ databases">
        <authorList>
            <person name="Varghese N."/>
            <person name="Submissions S."/>
        </authorList>
    </citation>
    <scope>NUCLEOTIDE SEQUENCE [LARGE SCALE GENOMIC DNA]</scope>
    <source>
        <strain evidence="2">DSM 3695</strain>
    </source>
</reference>
<proteinExistence type="predicted"/>
<organism evidence="1 2">
    <name type="scientific">Chitinophaga arvensicola</name>
    <dbReference type="NCBI Taxonomy" id="29529"/>
    <lineage>
        <taxon>Bacteria</taxon>
        <taxon>Pseudomonadati</taxon>
        <taxon>Bacteroidota</taxon>
        <taxon>Chitinophagia</taxon>
        <taxon>Chitinophagales</taxon>
        <taxon>Chitinophagaceae</taxon>
        <taxon>Chitinophaga</taxon>
    </lineage>
</organism>
<name>A0A1I0R9M8_9BACT</name>
<dbReference type="Proteomes" id="UP000199310">
    <property type="component" value="Unassembled WGS sequence"/>
</dbReference>
<sequence>MVTPSPDQRIAGMIKGQKTMVVPSGHYADNAEDKGLHINNGYSSDTGVIKGQVNFPIADGSLVWKGAGDQ</sequence>
<gene>
    <name evidence="1" type="ORF">SAMN04488122_2494</name>
</gene>
<accession>A0A1I0R9M8</accession>
<evidence type="ECO:0000313" key="2">
    <source>
        <dbReference type="Proteomes" id="UP000199310"/>
    </source>
</evidence>
<dbReference type="AlphaFoldDB" id="A0A1I0R9M8"/>
<evidence type="ECO:0000313" key="1">
    <source>
        <dbReference type="EMBL" id="SEW37312.1"/>
    </source>
</evidence>